<organism evidence="2 3">
    <name type="scientific">Escherichia coli</name>
    <dbReference type="NCBI Taxonomy" id="562"/>
    <lineage>
        <taxon>Bacteria</taxon>
        <taxon>Pseudomonadati</taxon>
        <taxon>Pseudomonadota</taxon>
        <taxon>Gammaproteobacteria</taxon>
        <taxon>Enterobacterales</taxon>
        <taxon>Enterobacteriaceae</taxon>
        <taxon>Escherichia</taxon>
    </lineage>
</organism>
<dbReference type="AlphaFoldDB" id="A0A6L7A620"/>
<reference evidence="2 3" key="1">
    <citation type="submission" date="2019-12" db="EMBL/GenBank/DDBJ databases">
        <title>Enteriobacteria Tanzani isolates_10432.</title>
        <authorList>
            <person name="Subbiah M."/>
            <person name="Call D."/>
        </authorList>
    </citation>
    <scope>NUCLEOTIDE SEQUENCE [LARGE SCALE GENOMIC DNA]</scope>
    <source>
        <strain evidence="2 3">10432wF6</strain>
    </source>
</reference>
<evidence type="ECO:0000256" key="1">
    <source>
        <dbReference type="SAM" id="MobiDB-lite"/>
    </source>
</evidence>
<dbReference type="RefSeq" id="WP_089577212.1">
    <property type="nucleotide sequence ID" value="NZ_NLSF01000085.1"/>
</dbReference>
<feature type="compositionally biased region" description="Basic and acidic residues" evidence="1">
    <location>
        <begin position="1"/>
        <end position="11"/>
    </location>
</feature>
<comment type="caution">
    <text evidence="2">The sequence shown here is derived from an EMBL/GenBank/DDBJ whole genome shotgun (WGS) entry which is preliminary data.</text>
</comment>
<accession>A0A6L7A620</accession>
<dbReference type="EMBL" id="WTMY01000420">
    <property type="protein sequence ID" value="MWL48560.1"/>
    <property type="molecule type" value="Genomic_DNA"/>
</dbReference>
<name>A0A6L7A620_ECOLX</name>
<proteinExistence type="predicted"/>
<dbReference type="Proteomes" id="UP000487258">
    <property type="component" value="Unassembled WGS sequence"/>
</dbReference>
<gene>
    <name evidence="2" type="ORF">GQM04_24260</name>
</gene>
<evidence type="ECO:0000313" key="2">
    <source>
        <dbReference type="EMBL" id="MWL48560.1"/>
    </source>
</evidence>
<evidence type="ECO:0000313" key="3">
    <source>
        <dbReference type="Proteomes" id="UP000487258"/>
    </source>
</evidence>
<feature type="compositionally biased region" description="Basic and acidic residues" evidence="1">
    <location>
        <begin position="20"/>
        <end position="37"/>
    </location>
</feature>
<feature type="region of interest" description="Disordered" evidence="1">
    <location>
        <begin position="1"/>
        <end position="44"/>
    </location>
</feature>
<sequence length="75" mass="8839">MTELISSREDNENTPVSEIIRQKQQETRERLKAELARKRTPPLVPKLKKPEKFALDYFVEQYPRRLKSGKSRAPS</sequence>
<protein>
    <submittedName>
        <fullName evidence="2">Uncharacterized protein</fullName>
    </submittedName>
</protein>